<proteinExistence type="predicted"/>
<sequence length="116" mass="13376">MRRRVRRISLFSVKRDLSLAKVIYLCTMIMFHFSARRGHIFTLKSQKFARNLSTAKVMYLWKLIMYLSCARKGHIFTLILQKLVRAQGGDIPMEPFPSEVLDPALGADQMSVWLGG</sequence>
<dbReference type="AlphaFoldDB" id="A0AAV4AD02"/>
<evidence type="ECO:0000313" key="2">
    <source>
        <dbReference type="EMBL" id="GFO05524.1"/>
    </source>
</evidence>
<evidence type="ECO:0000313" key="3">
    <source>
        <dbReference type="Proteomes" id="UP000735302"/>
    </source>
</evidence>
<evidence type="ECO:0000256" key="1">
    <source>
        <dbReference type="SAM" id="Phobius"/>
    </source>
</evidence>
<organism evidence="2 3">
    <name type="scientific">Plakobranchus ocellatus</name>
    <dbReference type="NCBI Taxonomy" id="259542"/>
    <lineage>
        <taxon>Eukaryota</taxon>
        <taxon>Metazoa</taxon>
        <taxon>Spiralia</taxon>
        <taxon>Lophotrochozoa</taxon>
        <taxon>Mollusca</taxon>
        <taxon>Gastropoda</taxon>
        <taxon>Heterobranchia</taxon>
        <taxon>Euthyneura</taxon>
        <taxon>Panpulmonata</taxon>
        <taxon>Sacoglossa</taxon>
        <taxon>Placobranchoidea</taxon>
        <taxon>Plakobranchidae</taxon>
        <taxon>Plakobranchus</taxon>
    </lineage>
</organism>
<gene>
    <name evidence="2" type="ORF">PoB_003202900</name>
</gene>
<keyword evidence="1" id="KW-0812">Transmembrane</keyword>
<feature type="transmembrane region" description="Helical" evidence="1">
    <location>
        <begin position="21"/>
        <end position="39"/>
    </location>
</feature>
<keyword evidence="3" id="KW-1185">Reference proteome</keyword>
<name>A0AAV4AD02_9GAST</name>
<dbReference type="EMBL" id="BLXT01003748">
    <property type="protein sequence ID" value="GFO05524.1"/>
    <property type="molecule type" value="Genomic_DNA"/>
</dbReference>
<keyword evidence="1" id="KW-0472">Membrane</keyword>
<accession>A0AAV4AD02</accession>
<comment type="caution">
    <text evidence="2">The sequence shown here is derived from an EMBL/GenBank/DDBJ whole genome shotgun (WGS) entry which is preliminary data.</text>
</comment>
<dbReference type="Proteomes" id="UP000735302">
    <property type="component" value="Unassembled WGS sequence"/>
</dbReference>
<protein>
    <submittedName>
        <fullName evidence="2">Uncharacterized protein</fullName>
    </submittedName>
</protein>
<keyword evidence="1" id="KW-1133">Transmembrane helix</keyword>
<reference evidence="2 3" key="1">
    <citation type="journal article" date="2021" name="Elife">
        <title>Chloroplast acquisition without the gene transfer in kleptoplastic sea slugs, Plakobranchus ocellatus.</title>
        <authorList>
            <person name="Maeda T."/>
            <person name="Takahashi S."/>
            <person name="Yoshida T."/>
            <person name="Shimamura S."/>
            <person name="Takaki Y."/>
            <person name="Nagai Y."/>
            <person name="Toyoda A."/>
            <person name="Suzuki Y."/>
            <person name="Arimoto A."/>
            <person name="Ishii H."/>
            <person name="Satoh N."/>
            <person name="Nishiyama T."/>
            <person name="Hasebe M."/>
            <person name="Maruyama T."/>
            <person name="Minagawa J."/>
            <person name="Obokata J."/>
            <person name="Shigenobu S."/>
        </authorList>
    </citation>
    <scope>NUCLEOTIDE SEQUENCE [LARGE SCALE GENOMIC DNA]</scope>
</reference>